<dbReference type="Proteomes" id="UP000663880">
    <property type="component" value="Unassembled WGS sequence"/>
</dbReference>
<protein>
    <recommendedName>
        <fullName evidence="4">Coiled-coil domain-containing protein 130 homolog</fullName>
    </recommendedName>
</protein>
<name>A0A821S1E8_9NEOP</name>
<accession>A0A821S1E8</accession>
<gene>
    <name evidence="2" type="ORF">PMACD_LOCUS6930</name>
</gene>
<organism evidence="2 3">
    <name type="scientific">Pieris macdunnoughi</name>
    <dbReference type="NCBI Taxonomy" id="345717"/>
    <lineage>
        <taxon>Eukaryota</taxon>
        <taxon>Metazoa</taxon>
        <taxon>Ecdysozoa</taxon>
        <taxon>Arthropoda</taxon>
        <taxon>Hexapoda</taxon>
        <taxon>Insecta</taxon>
        <taxon>Pterygota</taxon>
        <taxon>Neoptera</taxon>
        <taxon>Endopterygota</taxon>
        <taxon>Lepidoptera</taxon>
        <taxon>Glossata</taxon>
        <taxon>Ditrysia</taxon>
        <taxon>Papilionoidea</taxon>
        <taxon>Pieridae</taxon>
        <taxon>Pierinae</taxon>
        <taxon>Pieris</taxon>
    </lineage>
</organism>
<comment type="similarity">
    <text evidence="1">Belongs to the CWC16 family.</text>
</comment>
<dbReference type="GO" id="GO:0071014">
    <property type="term" value="C:post-mRNA release spliceosomal complex"/>
    <property type="evidence" value="ECO:0007669"/>
    <property type="project" value="TreeGrafter"/>
</dbReference>
<dbReference type="OrthoDB" id="360327at2759"/>
<keyword evidence="3" id="KW-1185">Reference proteome</keyword>
<sequence length="368" mass="42082">MGERKGQNLYYPPDYDPKVGGLNKFMGTHALRERARKLHMGILIIRFEMPYNIWCEGCNNHIGMGVRYNAEKTKIGMYYSTPVYQFRMKCHLCDNHFEIKTDPGNLDYVIVSGARRQENRWDPTENGQIVPETKEAQKKLFDDAMFRLEHKTGDEEASKLDKPRLGRLVGRNENVWKDDYDANCALRRNFRKRRKELEESAVNDSLLLAKSSLAINLLPENEDDRNMAALLSLRPSRSIEEKQTVTRNKIMNTPALHSSSGLITSFGGLKKEESLSKQPVLTRNNLGVVIKKNKVENIDLDKKLNVKESSSSVHGPLIQNEDIHIQNDDIGLDKRKNEQNKRVLVDGKCKDKVWSLVGDYSSSGESSE</sequence>
<proteinExistence type="inferred from homology"/>
<evidence type="ECO:0008006" key="4">
    <source>
        <dbReference type="Google" id="ProtNLM"/>
    </source>
</evidence>
<dbReference type="PANTHER" id="PTHR12111">
    <property type="entry name" value="SPLICING FACTOR YJU2"/>
    <property type="match status" value="1"/>
</dbReference>
<dbReference type="GO" id="GO:0005684">
    <property type="term" value="C:U2-type spliceosomal complex"/>
    <property type="evidence" value="ECO:0007669"/>
    <property type="project" value="TreeGrafter"/>
</dbReference>
<dbReference type="EMBL" id="CAJOBZ010000015">
    <property type="protein sequence ID" value="CAF4849531.1"/>
    <property type="molecule type" value="Genomic_DNA"/>
</dbReference>
<dbReference type="InterPro" id="IPR007590">
    <property type="entry name" value="Saf4/Yju2"/>
</dbReference>
<dbReference type="GO" id="GO:0000398">
    <property type="term" value="P:mRNA splicing, via spliceosome"/>
    <property type="evidence" value="ECO:0007669"/>
    <property type="project" value="InterPro"/>
</dbReference>
<comment type="caution">
    <text evidence="2">The sequence shown here is derived from an EMBL/GenBank/DDBJ whole genome shotgun (WGS) entry which is preliminary data.</text>
</comment>
<dbReference type="Pfam" id="PF04502">
    <property type="entry name" value="Saf4_Yju2"/>
    <property type="match status" value="1"/>
</dbReference>
<dbReference type="AlphaFoldDB" id="A0A821S1E8"/>
<evidence type="ECO:0000313" key="3">
    <source>
        <dbReference type="Proteomes" id="UP000663880"/>
    </source>
</evidence>
<evidence type="ECO:0000256" key="1">
    <source>
        <dbReference type="ARBA" id="ARBA00005595"/>
    </source>
</evidence>
<dbReference type="PANTHER" id="PTHR12111:SF2">
    <property type="entry name" value="SPLICING FACTOR YJU2B-RELATED"/>
    <property type="match status" value="1"/>
</dbReference>
<reference evidence="2" key="1">
    <citation type="submission" date="2021-02" db="EMBL/GenBank/DDBJ databases">
        <authorList>
            <person name="Steward A R."/>
        </authorList>
    </citation>
    <scope>NUCLEOTIDE SEQUENCE</scope>
</reference>
<evidence type="ECO:0000313" key="2">
    <source>
        <dbReference type="EMBL" id="CAF4849531.1"/>
    </source>
</evidence>